<organism evidence="2 3">
    <name type="scientific">Rhodanobacter lindaniclasticus</name>
    <dbReference type="NCBI Taxonomy" id="75310"/>
    <lineage>
        <taxon>Bacteria</taxon>
        <taxon>Pseudomonadati</taxon>
        <taxon>Pseudomonadota</taxon>
        <taxon>Gammaproteobacteria</taxon>
        <taxon>Lysobacterales</taxon>
        <taxon>Rhodanobacteraceae</taxon>
        <taxon>Rhodanobacter</taxon>
    </lineage>
</organism>
<proteinExistence type="predicted"/>
<keyword evidence="3" id="KW-1185">Reference proteome</keyword>
<dbReference type="OrthoDB" id="327431at2"/>
<dbReference type="AlphaFoldDB" id="A0A4S3KEE1"/>
<accession>A0A4S3KEE1</accession>
<keyword evidence="1" id="KW-0472">Membrane</keyword>
<name>A0A4S3KEE1_9GAMM</name>
<gene>
    <name evidence="2" type="ORF">B1991_11270</name>
</gene>
<comment type="caution">
    <text evidence="2">The sequence shown here is derived from an EMBL/GenBank/DDBJ whole genome shotgun (WGS) entry which is preliminary data.</text>
</comment>
<evidence type="ECO:0000313" key="2">
    <source>
        <dbReference type="EMBL" id="THD06905.1"/>
    </source>
</evidence>
<keyword evidence="1" id="KW-1133">Transmembrane helix</keyword>
<dbReference type="RefSeq" id="WP_136258779.1">
    <property type="nucleotide sequence ID" value="NZ_MWIO01000030.1"/>
</dbReference>
<feature type="transmembrane region" description="Helical" evidence="1">
    <location>
        <begin position="141"/>
        <end position="158"/>
    </location>
</feature>
<evidence type="ECO:0000256" key="1">
    <source>
        <dbReference type="SAM" id="Phobius"/>
    </source>
</evidence>
<protein>
    <recommendedName>
        <fullName evidence="4">Metal-dependent hydrolase</fullName>
    </recommendedName>
</protein>
<evidence type="ECO:0008006" key="4">
    <source>
        <dbReference type="Google" id="ProtNLM"/>
    </source>
</evidence>
<sequence length="159" mass="17397">MYAAHFAAGLALKGRAPRVPMMAFLIGAFVLDILWIVFDVLDVDRLPLNDWSHSLLMAIVWSSVFAAFFRRFGSRAFVAVWLTVFSHFVLDLLVQGATLLPGASGRLIIAAPVVEHARILQVGLCGMLLGVYLHDASRASVPAWRALLVSSIVLALNLR</sequence>
<feature type="transmembrane region" description="Helical" evidence="1">
    <location>
        <begin position="21"/>
        <end position="38"/>
    </location>
</feature>
<reference evidence="2 3" key="1">
    <citation type="submission" date="2017-02" db="EMBL/GenBank/DDBJ databases">
        <title>Whole genome sequencing of Rhodanobacter lindaniclasticus DSM 17932.</title>
        <authorList>
            <person name="Kumar S."/>
            <person name="Patil P."/>
            <person name="Patil P.B."/>
        </authorList>
    </citation>
    <scope>NUCLEOTIDE SEQUENCE [LARGE SCALE GENOMIC DNA]</scope>
    <source>
        <strain evidence="2 3">DSM 17932</strain>
    </source>
</reference>
<feature type="transmembrane region" description="Helical" evidence="1">
    <location>
        <begin position="76"/>
        <end position="97"/>
    </location>
</feature>
<dbReference type="Proteomes" id="UP000306317">
    <property type="component" value="Unassembled WGS sequence"/>
</dbReference>
<feature type="transmembrane region" description="Helical" evidence="1">
    <location>
        <begin position="50"/>
        <end position="69"/>
    </location>
</feature>
<keyword evidence="1" id="KW-0812">Transmembrane</keyword>
<evidence type="ECO:0000313" key="3">
    <source>
        <dbReference type="Proteomes" id="UP000306317"/>
    </source>
</evidence>
<dbReference type="EMBL" id="MWIO01000030">
    <property type="protein sequence ID" value="THD06905.1"/>
    <property type="molecule type" value="Genomic_DNA"/>
</dbReference>